<comment type="caution">
    <text evidence="4">The sequence shown here is derived from an EMBL/GenBank/DDBJ whole genome shotgun (WGS) entry which is preliminary data.</text>
</comment>
<evidence type="ECO:0000256" key="2">
    <source>
        <dbReference type="PROSITE-ProRule" id="PRU00335"/>
    </source>
</evidence>
<accession>A0ABN2Q3E3</accession>
<dbReference type="PANTHER" id="PTHR30055:SF235">
    <property type="entry name" value="TRANSCRIPTIONAL REGULATORY PROTEIN"/>
    <property type="match status" value="1"/>
</dbReference>
<evidence type="ECO:0000313" key="5">
    <source>
        <dbReference type="Proteomes" id="UP001501116"/>
    </source>
</evidence>
<dbReference type="SUPFAM" id="SSF46689">
    <property type="entry name" value="Homeodomain-like"/>
    <property type="match status" value="1"/>
</dbReference>
<evidence type="ECO:0000256" key="1">
    <source>
        <dbReference type="ARBA" id="ARBA00023125"/>
    </source>
</evidence>
<gene>
    <name evidence="4" type="ORF">GCM10009754_08230</name>
</gene>
<dbReference type="PANTHER" id="PTHR30055">
    <property type="entry name" value="HTH-TYPE TRANSCRIPTIONAL REGULATOR RUTR"/>
    <property type="match status" value="1"/>
</dbReference>
<feature type="domain" description="HTH tetR-type" evidence="3">
    <location>
        <begin position="3"/>
        <end position="63"/>
    </location>
</feature>
<name>A0ABN2Q3E3_9PSEU</name>
<evidence type="ECO:0000259" key="3">
    <source>
        <dbReference type="PROSITE" id="PS50977"/>
    </source>
</evidence>
<dbReference type="Pfam" id="PF00440">
    <property type="entry name" value="TetR_N"/>
    <property type="match status" value="1"/>
</dbReference>
<evidence type="ECO:0000313" key="4">
    <source>
        <dbReference type="EMBL" id="GAA1943156.1"/>
    </source>
</evidence>
<sequence>MPTDARAALLATAVDELAETGVGDRSLRALATDLGTSHRMLIYHFGSKEGLLAEVAREVERRMRETLRALELDSDLPADRIALRFWHALTDPALRASERLFFELYGQALQGRAGTTGLLDGIIDDWLGPVSELLRRLGVEEHALRAHARLGLATARGLLLDLVTTGDTEGVREAMEVFVAGYPRPRSQRTHSLRQADCQGAGAD</sequence>
<dbReference type="InterPro" id="IPR050109">
    <property type="entry name" value="HTH-type_TetR-like_transc_reg"/>
</dbReference>
<reference evidence="4 5" key="1">
    <citation type="journal article" date="2019" name="Int. J. Syst. Evol. Microbiol.">
        <title>The Global Catalogue of Microorganisms (GCM) 10K type strain sequencing project: providing services to taxonomists for standard genome sequencing and annotation.</title>
        <authorList>
            <consortium name="The Broad Institute Genomics Platform"/>
            <consortium name="The Broad Institute Genome Sequencing Center for Infectious Disease"/>
            <person name="Wu L."/>
            <person name="Ma J."/>
        </authorList>
    </citation>
    <scope>NUCLEOTIDE SEQUENCE [LARGE SCALE GENOMIC DNA]</scope>
    <source>
        <strain evidence="4 5">JCM 14545</strain>
    </source>
</reference>
<organism evidence="4 5">
    <name type="scientific">Amycolatopsis minnesotensis</name>
    <dbReference type="NCBI Taxonomy" id="337894"/>
    <lineage>
        <taxon>Bacteria</taxon>
        <taxon>Bacillati</taxon>
        <taxon>Actinomycetota</taxon>
        <taxon>Actinomycetes</taxon>
        <taxon>Pseudonocardiales</taxon>
        <taxon>Pseudonocardiaceae</taxon>
        <taxon>Amycolatopsis</taxon>
    </lineage>
</organism>
<dbReference type="InterPro" id="IPR009057">
    <property type="entry name" value="Homeodomain-like_sf"/>
</dbReference>
<dbReference type="Gene3D" id="1.10.357.10">
    <property type="entry name" value="Tetracycline Repressor, domain 2"/>
    <property type="match status" value="1"/>
</dbReference>
<feature type="DNA-binding region" description="H-T-H motif" evidence="2">
    <location>
        <begin position="26"/>
        <end position="45"/>
    </location>
</feature>
<dbReference type="Proteomes" id="UP001501116">
    <property type="component" value="Unassembled WGS sequence"/>
</dbReference>
<dbReference type="EMBL" id="BAAANN010000003">
    <property type="protein sequence ID" value="GAA1943156.1"/>
    <property type="molecule type" value="Genomic_DNA"/>
</dbReference>
<dbReference type="RefSeq" id="WP_344413551.1">
    <property type="nucleotide sequence ID" value="NZ_BAAANN010000003.1"/>
</dbReference>
<proteinExistence type="predicted"/>
<keyword evidence="5" id="KW-1185">Reference proteome</keyword>
<keyword evidence="1 2" id="KW-0238">DNA-binding</keyword>
<dbReference type="InterPro" id="IPR001647">
    <property type="entry name" value="HTH_TetR"/>
</dbReference>
<dbReference type="PROSITE" id="PS50977">
    <property type="entry name" value="HTH_TETR_2"/>
    <property type="match status" value="1"/>
</dbReference>
<protein>
    <submittedName>
        <fullName evidence="4">TetR/AcrR family transcriptional regulator</fullName>
    </submittedName>
</protein>